<sequence length="184" mass="20147">MSALSQTVLWTPSANPAVVTLVAAPHFLSTTRPPPLEGSSVYRESPEGRHALHDGPAATQFILRPGAKPGGVVAALIPLDADALGRIEALTRFWRSWQRQTIPADTRITPQRRARLRLMLRAADGRRSAASYREIARSIYGEPRVASEPWKTSALRDTVIGLVKGGSSMIAGGYLQLLRHRRRP</sequence>
<accession>A0A1C2E1K7</accession>
<reference evidence="2 3" key="1">
    <citation type="submission" date="2016-08" db="EMBL/GenBank/DDBJ databases">
        <title>Whole genome sequence of Mesorhizobium sp. strain UASWS1009 isolated from industrial sewage.</title>
        <authorList>
            <person name="Crovadore J."/>
            <person name="Calmin G."/>
            <person name="Chablais R."/>
            <person name="Cochard B."/>
            <person name="Lefort F."/>
        </authorList>
    </citation>
    <scope>NUCLEOTIDE SEQUENCE [LARGE SCALE GENOMIC DNA]</scope>
    <source>
        <strain evidence="2 3">UASWS1009</strain>
    </source>
</reference>
<evidence type="ECO:0000313" key="2">
    <source>
        <dbReference type="EMBL" id="OCX20813.1"/>
    </source>
</evidence>
<protein>
    <recommendedName>
        <fullName evidence="1">T6SS Transcription factor RovC-like DNA binding domain-containing protein</fullName>
    </recommendedName>
</protein>
<evidence type="ECO:0000313" key="3">
    <source>
        <dbReference type="Proteomes" id="UP000094412"/>
    </source>
</evidence>
<dbReference type="Proteomes" id="UP000094412">
    <property type="component" value="Unassembled WGS sequence"/>
</dbReference>
<dbReference type="AlphaFoldDB" id="A0A1C2E1K7"/>
<evidence type="ECO:0000259" key="1">
    <source>
        <dbReference type="Pfam" id="PF10074"/>
    </source>
</evidence>
<dbReference type="EMBL" id="MDEO01000029">
    <property type="protein sequence ID" value="OCX20813.1"/>
    <property type="molecule type" value="Genomic_DNA"/>
</dbReference>
<dbReference type="STRING" id="1566387.QV13_08660"/>
<feature type="domain" description="T6SS Transcription factor RovC-like DNA binding" evidence="1">
    <location>
        <begin position="76"/>
        <end position="179"/>
    </location>
</feature>
<dbReference type="InterPro" id="IPR018754">
    <property type="entry name" value="RovC-like_DNA-bd"/>
</dbReference>
<keyword evidence="3" id="KW-1185">Reference proteome</keyword>
<gene>
    <name evidence="2" type="ORF">QV13_08660</name>
</gene>
<proteinExistence type="predicted"/>
<name>A0A1C2E1K7_9HYPH</name>
<organism evidence="2 3">
    <name type="scientific">Mesorhizobium hungaricum</name>
    <dbReference type="NCBI Taxonomy" id="1566387"/>
    <lineage>
        <taxon>Bacteria</taxon>
        <taxon>Pseudomonadati</taxon>
        <taxon>Pseudomonadota</taxon>
        <taxon>Alphaproteobacteria</taxon>
        <taxon>Hyphomicrobiales</taxon>
        <taxon>Phyllobacteriaceae</taxon>
        <taxon>Mesorhizobium</taxon>
    </lineage>
</organism>
<dbReference type="Pfam" id="PF10074">
    <property type="entry name" value="RovC_DNA-bd"/>
    <property type="match status" value="1"/>
</dbReference>
<comment type="caution">
    <text evidence="2">The sequence shown here is derived from an EMBL/GenBank/DDBJ whole genome shotgun (WGS) entry which is preliminary data.</text>
</comment>